<dbReference type="GO" id="GO:0051315">
    <property type="term" value="P:attachment of mitotic spindle microtubules to kinetochore"/>
    <property type="evidence" value="ECO:0007669"/>
    <property type="project" value="TreeGrafter"/>
</dbReference>
<dbReference type="InterPro" id="IPR038608">
    <property type="entry name" value="Csm1/Pcs1_C_sf"/>
</dbReference>
<keyword evidence="5" id="KW-1185">Reference proteome</keyword>
<dbReference type="CDD" id="cd23787">
    <property type="entry name" value="RWD_CSM1"/>
    <property type="match status" value="1"/>
</dbReference>
<sequence>MPPKRKTGTRSTRRNKKEEEEQDQQLIEEDVPEVEEPPKKQARGRGKKKKVEPAEEKQEQSEKELTKENIEPEEEPAVPSKKQQSKVSPITTSKSIAPASPSKRVSSISSRIPSPVKKHPLGSNKPDLEFKKTEQAINQNFVSKNLPKLSSIIDDLKSSKADALFDELKCSTETRFKTSDDLINSLTSRNQQLSIELEELRGRLSELENNPNGDVQPIANEEESFQNELILDMMEQIVGLRIHSVEDTDEALSFDCSQSGKNGVLDYKLTIPKEDSSEIIYTPVNKEESNDLKKYLPEYFFDDLTFPIDTLQQFYHKIYRGLNK</sequence>
<organism evidence="4 5">
    <name type="scientific">Wickerhamomyces anomalus (strain ATCC 58044 / CBS 1984 / NCYC 433 / NRRL Y-366-8)</name>
    <name type="common">Yeast</name>
    <name type="synonym">Hansenula anomala</name>
    <dbReference type="NCBI Taxonomy" id="683960"/>
    <lineage>
        <taxon>Eukaryota</taxon>
        <taxon>Fungi</taxon>
        <taxon>Dikarya</taxon>
        <taxon>Ascomycota</taxon>
        <taxon>Saccharomycotina</taxon>
        <taxon>Saccharomycetes</taxon>
        <taxon>Phaffomycetales</taxon>
        <taxon>Wickerhamomycetaceae</taxon>
        <taxon>Wickerhamomyces</taxon>
    </lineage>
</organism>
<evidence type="ECO:0000313" key="5">
    <source>
        <dbReference type="Proteomes" id="UP000094112"/>
    </source>
</evidence>
<dbReference type="InterPro" id="IPR040349">
    <property type="entry name" value="Csm1/Pcs1"/>
</dbReference>
<feature type="domain" description="Monopolin complex subunit Csm1/Pcs1 C-terminal" evidence="3">
    <location>
        <begin position="229"/>
        <end position="308"/>
    </location>
</feature>
<proteinExistence type="predicted"/>
<dbReference type="AlphaFoldDB" id="A0A1E3NXP6"/>
<evidence type="ECO:0000256" key="2">
    <source>
        <dbReference type="SAM" id="MobiDB-lite"/>
    </source>
</evidence>
<dbReference type="OrthoDB" id="2431049at2759"/>
<feature type="compositionally biased region" description="Basic residues" evidence="2">
    <location>
        <begin position="40"/>
        <end position="50"/>
    </location>
</feature>
<dbReference type="GO" id="GO:0045144">
    <property type="term" value="P:meiotic sister chromatid segregation"/>
    <property type="evidence" value="ECO:0007669"/>
    <property type="project" value="TreeGrafter"/>
</dbReference>
<dbReference type="InterPro" id="IPR020981">
    <property type="entry name" value="Csm1/Pcs1_C"/>
</dbReference>
<dbReference type="GO" id="GO:0005730">
    <property type="term" value="C:nucleolus"/>
    <property type="evidence" value="ECO:0007669"/>
    <property type="project" value="TreeGrafter"/>
</dbReference>
<feature type="coiled-coil region" evidence="1">
    <location>
        <begin position="183"/>
        <end position="210"/>
    </location>
</feature>
<feature type="compositionally biased region" description="Polar residues" evidence="2">
    <location>
        <begin position="81"/>
        <end position="95"/>
    </location>
</feature>
<name>A0A1E3NXP6_WICAA</name>
<dbReference type="PANTHER" id="PTHR28006:SF1">
    <property type="entry name" value="MONOPOLIN COMPLEX SUBUNIT CSM1"/>
    <property type="match status" value="1"/>
</dbReference>
<reference evidence="4 5" key="1">
    <citation type="journal article" date="2016" name="Proc. Natl. Acad. Sci. U.S.A.">
        <title>Comparative genomics of biotechnologically important yeasts.</title>
        <authorList>
            <person name="Riley R."/>
            <person name="Haridas S."/>
            <person name="Wolfe K.H."/>
            <person name="Lopes M.R."/>
            <person name="Hittinger C.T."/>
            <person name="Goeker M."/>
            <person name="Salamov A.A."/>
            <person name="Wisecaver J.H."/>
            <person name="Long T.M."/>
            <person name="Calvey C.H."/>
            <person name="Aerts A.L."/>
            <person name="Barry K.W."/>
            <person name="Choi C."/>
            <person name="Clum A."/>
            <person name="Coughlan A.Y."/>
            <person name="Deshpande S."/>
            <person name="Douglass A.P."/>
            <person name="Hanson S.J."/>
            <person name="Klenk H.-P."/>
            <person name="LaButti K.M."/>
            <person name="Lapidus A."/>
            <person name="Lindquist E.A."/>
            <person name="Lipzen A.M."/>
            <person name="Meier-Kolthoff J.P."/>
            <person name="Ohm R.A."/>
            <person name="Otillar R.P."/>
            <person name="Pangilinan J.L."/>
            <person name="Peng Y."/>
            <person name="Rokas A."/>
            <person name="Rosa C.A."/>
            <person name="Scheuner C."/>
            <person name="Sibirny A.A."/>
            <person name="Slot J.C."/>
            <person name="Stielow J.B."/>
            <person name="Sun H."/>
            <person name="Kurtzman C.P."/>
            <person name="Blackwell M."/>
            <person name="Grigoriev I.V."/>
            <person name="Jeffries T.W."/>
        </authorList>
    </citation>
    <scope>NUCLEOTIDE SEQUENCE [LARGE SCALE GENOMIC DNA]</scope>
    <source>
        <strain evidence="5">ATCC 58044 / CBS 1984 / NCYC 433 / NRRL Y-366-8</strain>
    </source>
</reference>
<feature type="compositionally biased region" description="Low complexity" evidence="2">
    <location>
        <begin position="100"/>
        <end position="115"/>
    </location>
</feature>
<dbReference type="GO" id="GO:1990644">
    <property type="term" value="F:microtubule site clamp"/>
    <property type="evidence" value="ECO:0007669"/>
    <property type="project" value="TreeGrafter"/>
</dbReference>
<gene>
    <name evidence="4" type="ORF">WICANDRAFT_80090</name>
</gene>
<accession>A0A1E3NXP6</accession>
<feature type="compositionally biased region" description="Basic and acidic residues" evidence="2">
    <location>
        <begin position="51"/>
        <end position="70"/>
    </location>
</feature>
<dbReference type="EMBL" id="KV454212">
    <property type="protein sequence ID" value="ODQ57926.1"/>
    <property type="molecule type" value="Genomic_DNA"/>
</dbReference>
<dbReference type="GeneID" id="30202247"/>
<evidence type="ECO:0000313" key="4">
    <source>
        <dbReference type="EMBL" id="ODQ57926.1"/>
    </source>
</evidence>
<dbReference type="Gene3D" id="3.90.1150.80">
    <property type="match status" value="1"/>
</dbReference>
<dbReference type="Pfam" id="PF12539">
    <property type="entry name" value="Csm1"/>
    <property type="match status" value="1"/>
</dbReference>
<feature type="compositionally biased region" description="Basic residues" evidence="2">
    <location>
        <begin position="1"/>
        <end position="15"/>
    </location>
</feature>
<feature type="region of interest" description="Disordered" evidence="2">
    <location>
        <begin position="1"/>
        <end position="127"/>
    </location>
</feature>
<dbReference type="Proteomes" id="UP000094112">
    <property type="component" value="Unassembled WGS sequence"/>
</dbReference>
<dbReference type="GO" id="GO:0072686">
    <property type="term" value="C:mitotic spindle"/>
    <property type="evidence" value="ECO:0007669"/>
    <property type="project" value="TreeGrafter"/>
</dbReference>
<evidence type="ECO:0000256" key="1">
    <source>
        <dbReference type="SAM" id="Coils"/>
    </source>
</evidence>
<dbReference type="GO" id="GO:0034506">
    <property type="term" value="C:chromosome, centromeric core domain"/>
    <property type="evidence" value="ECO:0007669"/>
    <property type="project" value="TreeGrafter"/>
</dbReference>
<keyword evidence="1" id="KW-0175">Coiled coil</keyword>
<evidence type="ECO:0000259" key="3">
    <source>
        <dbReference type="Pfam" id="PF12539"/>
    </source>
</evidence>
<protein>
    <recommendedName>
        <fullName evidence="3">Monopolin complex subunit Csm1/Pcs1 C-terminal domain-containing protein</fullName>
    </recommendedName>
</protein>
<dbReference type="STRING" id="683960.A0A1E3NXP6"/>
<feature type="compositionally biased region" description="Acidic residues" evidence="2">
    <location>
        <begin position="20"/>
        <end position="35"/>
    </location>
</feature>
<dbReference type="RefSeq" id="XP_019037133.1">
    <property type="nucleotide sequence ID" value="XM_019185001.1"/>
</dbReference>
<dbReference type="GO" id="GO:0033551">
    <property type="term" value="C:monopolin complex"/>
    <property type="evidence" value="ECO:0007669"/>
    <property type="project" value="InterPro"/>
</dbReference>
<dbReference type="PANTHER" id="PTHR28006">
    <property type="entry name" value="MONOPOLIN COMPLEX SUBUNIT CSM1"/>
    <property type="match status" value="1"/>
</dbReference>